<evidence type="ECO:0000256" key="1">
    <source>
        <dbReference type="SAM" id="Phobius"/>
    </source>
</evidence>
<protein>
    <submittedName>
        <fullName evidence="2">Uncharacterized protein</fullName>
    </submittedName>
</protein>
<dbReference type="RefSeq" id="WP_160634398.1">
    <property type="nucleotide sequence ID" value="NZ_WWNE01000018.1"/>
</dbReference>
<reference evidence="2 3" key="1">
    <citation type="submission" date="2019-12" db="EMBL/GenBank/DDBJ databases">
        <authorList>
            <person name="Zhao J."/>
        </authorList>
    </citation>
    <scope>NUCLEOTIDE SEQUENCE [LARGE SCALE GENOMIC DNA]</scope>
    <source>
        <strain evidence="2 3">S-15</strain>
    </source>
</reference>
<name>A0A6N9NNI3_9FLAO</name>
<keyword evidence="3" id="KW-1185">Reference proteome</keyword>
<sequence length="159" mass="18097">MLYKEVQRFTQWWLWLILLSIATIPFMGIYQQTILDQSFGDQPMSDGGLVTFAILTLLLLLFFAFIRLTTTITAKEIQINFSPFVNKSIKWEAIEKVEVLDYGFVGGWGIRLFTSYGTVYNIRGRKGLAITLKNGNKILVGTQQPQALSNAVHKIAFKK</sequence>
<feature type="transmembrane region" description="Helical" evidence="1">
    <location>
        <begin position="50"/>
        <end position="68"/>
    </location>
</feature>
<organism evidence="2 3">
    <name type="scientific">Acidiluteibacter ferrifornacis</name>
    <dbReference type="NCBI Taxonomy" id="2692424"/>
    <lineage>
        <taxon>Bacteria</taxon>
        <taxon>Pseudomonadati</taxon>
        <taxon>Bacteroidota</taxon>
        <taxon>Flavobacteriia</taxon>
        <taxon>Flavobacteriales</taxon>
        <taxon>Cryomorphaceae</taxon>
        <taxon>Acidiluteibacter</taxon>
    </lineage>
</organism>
<evidence type="ECO:0000313" key="3">
    <source>
        <dbReference type="Proteomes" id="UP000470771"/>
    </source>
</evidence>
<keyword evidence="1" id="KW-0472">Membrane</keyword>
<evidence type="ECO:0000313" key="2">
    <source>
        <dbReference type="EMBL" id="NBG67454.1"/>
    </source>
</evidence>
<dbReference type="AlphaFoldDB" id="A0A6N9NNI3"/>
<keyword evidence="1" id="KW-0812">Transmembrane</keyword>
<accession>A0A6N9NNI3</accession>
<feature type="transmembrane region" description="Helical" evidence="1">
    <location>
        <begin position="12"/>
        <end position="30"/>
    </location>
</feature>
<dbReference type="Proteomes" id="UP000470771">
    <property type="component" value="Unassembled WGS sequence"/>
</dbReference>
<keyword evidence="1" id="KW-1133">Transmembrane helix</keyword>
<dbReference type="EMBL" id="WWNE01000018">
    <property type="protein sequence ID" value="NBG67454.1"/>
    <property type="molecule type" value="Genomic_DNA"/>
</dbReference>
<gene>
    <name evidence="2" type="ORF">GQN54_15105</name>
</gene>
<proteinExistence type="predicted"/>
<comment type="caution">
    <text evidence="2">The sequence shown here is derived from an EMBL/GenBank/DDBJ whole genome shotgun (WGS) entry which is preliminary data.</text>
</comment>